<evidence type="ECO:0000256" key="1">
    <source>
        <dbReference type="ARBA" id="ARBA00004141"/>
    </source>
</evidence>
<reference evidence="14 15" key="1">
    <citation type="journal article" date="2010" name="Science">
        <title>Genomic comparison of the ants Camponotus floridanus and Harpegnathos saltator.</title>
        <authorList>
            <person name="Bonasio R."/>
            <person name="Zhang G."/>
            <person name="Ye C."/>
            <person name="Mutti N.S."/>
            <person name="Fang X."/>
            <person name="Qin N."/>
            <person name="Donahue G."/>
            <person name="Yang P."/>
            <person name="Li Q."/>
            <person name="Li C."/>
            <person name="Zhang P."/>
            <person name="Huang Z."/>
            <person name="Berger S.L."/>
            <person name="Reinberg D."/>
            <person name="Wang J."/>
            <person name="Liebig J."/>
        </authorList>
    </citation>
    <scope>NUCLEOTIDE SEQUENCE [LARGE SCALE GENOMIC DNA]</scope>
    <source>
        <strain evidence="14 15">R22 G/1</strain>
    </source>
</reference>
<dbReference type="AlphaFoldDB" id="E2BBT1"/>
<evidence type="ECO:0000256" key="6">
    <source>
        <dbReference type="ARBA" id="ARBA00022989"/>
    </source>
</evidence>
<name>E2BBT1_HARSA</name>
<keyword evidence="15" id="KW-1185">Reference proteome</keyword>
<sequence length="460" mass="52712">MLPKTSRERRRYATKRVLVDHMRASRKTGKWPLEHADAKLRDDRSKDKSAKSTVRKFLTEYLQDSSLHGVKYLSNLSIRPSIVGKVGWALIMICSFVFLIWMVYTFWRRYSANPFRTVVESFQAPIFMIPFPAVTLCPLVPPLAARRGQLLQRLRLPADVDNNTAMFLLKYGTAFASERVLGGKNHLNKLRTLLEVNNMTLLELLKFLRPCEDLIESCWWDGEKKNCSEIFRVSHASQGVCCSFNFLLEDYIANSNLGIIRYIKTAFFGPASGLVITLHRKLLVENDGTGEFVKYSTNSVGILVYTHHPLEYLGAIANRHLLQAGQELRIAVIPYVKKKLSGYSRLNARNELVPHCVKNEAAKLKYLPVYLYSNCFVDCSIEAALRICGCVPFYYEAVAICDWENFNCLYENADNIRVIQESRMGNFTCRCYSPCLEVFYDSRGTTVVLNRHESNVWSTQ</sequence>
<keyword evidence="3 12" id="KW-0813">Transport</keyword>
<dbReference type="OrthoDB" id="6502088at2759"/>
<evidence type="ECO:0000256" key="11">
    <source>
        <dbReference type="ARBA" id="ARBA00023303"/>
    </source>
</evidence>
<dbReference type="InterPro" id="IPR001873">
    <property type="entry name" value="ENaC"/>
</dbReference>
<dbReference type="GO" id="GO:0015280">
    <property type="term" value="F:ligand-gated sodium channel activity"/>
    <property type="evidence" value="ECO:0007669"/>
    <property type="project" value="TreeGrafter"/>
</dbReference>
<gene>
    <name evidence="14" type="ORF">EAI_01780</name>
</gene>
<proteinExistence type="inferred from homology"/>
<dbReference type="Gene3D" id="2.60.470.10">
    <property type="entry name" value="Acid-sensing ion channels like domains"/>
    <property type="match status" value="1"/>
</dbReference>
<keyword evidence="4 12" id="KW-0894">Sodium channel</keyword>
<keyword evidence="7" id="KW-0915">Sodium</keyword>
<dbReference type="Proteomes" id="UP000008237">
    <property type="component" value="Unassembled WGS sequence"/>
</dbReference>
<evidence type="ECO:0000313" key="15">
    <source>
        <dbReference type="Proteomes" id="UP000008237"/>
    </source>
</evidence>
<keyword evidence="5 12" id="KW-0812">Transmembrane</keyword>
<dbReference type="PANTHER" id="PTHR11690:SF237">
    <property type="entry name" value="PICKPOCKET 16-RELATED"/>
    <property type="match status" value="1"/>
</dbReference>
<evidence type="ECO:0000256" key="7">
    <source>
        <dbReference type="ARBA" id="ARBA00023053"/>
    </source>
</evidence>
<keyword evidence="9 13" id="KW-0472">Membrane</keyword>
<evidence type="ECO:0000313" key="14">
    <source>
        <dbReference type="EMBL" id="EFN86857.1"/>
    </source>
</evidence>
<keyword evidence="11 12" id="KW-0407">Ion channel</keyword>
<dbReference type="EMBL" id="GL447151">
    <property type="protein sequence ID" value="EFN86857.1"/>
    <property type="molecule type" value="Genomic_DNA"/>
</dbReference>
<evidence type="ECO:0000256" key="5">
    <source>
        <dbReference type="ARBA" id="ARBA00022692"/>
    </source>
</evidence>
<feature type="transmembrane region" description="Helical" evidence="13">
    <location>
        <begin position="86"/>
        <end position="107"/>
    </location>
</feature>
<evidence type="ECO:0000256" key="12">
    <source>
        <dbReference type="RuleBase" id="RU000679"/>
    </source>
</evidence>
<feature type="transmembrane region" description="Helical" evidence="13">
    <location>
        <begin position="127"/>
        <end position="145"/>
    </location>
</feature>
<protein>
    <submittedName>
        <fullName evidence="14">Sodium channel protein Nach</fullName>
    </submittedName>
</protein>
<comment type="similarity">
    <text evidence="2 12">Belongs to the amiloride-sensitive sodium channel (TC 1.A.6) family.</text>
</comment>
<evidence type="ECO:0000256" key="8">
    <source>
        <dbReference type="ARBA" id="ARBA00023065"/>
    </source>
</evidence>
<dbReference type="PANTHER" id="PTHR11690">
    <property type="entry name" value="AMILORIDE-SENSITIVE SODIUM CHANNEL-RELATED"/>
    <property type="match status" value="1"/>
</dbReference>
<keyword evidence="6 13" id="KW-1133">Transmembrane helix</keyword>
<dbReference type="InParanoid" id="E2BBT1"/>
<evidence type="ECO:0000256" key="13">
    <source>
        <dbReference type="SAM" id="Phobius"/>
    </source>
</evidence>
<evidence type="ECO:0000256" key="4">
    <source>
        <dbReference type="ARBA" id="ARBA00022461"/>
    </source>
</evidence>
<evidence type="ECO:0000256" key="9">
    <source>
        <dbReference type="ARBA" id="ARBA00023136"/>
    </source>
</evidence>
<keyword evidence="10 12" id="KW-0739">Sodium transport</keyword>
<evidence type="ECO:0000256" key="2">
    <source>
        <dbReference type="ARBA" id="ARBA00007193"/>
    </source>
</evidence>
<comment type="subcellular location">
    <subcellularLocation>
        <location evidence="1">Membrane</location>
        <topology evidence="1">Multi-pass membrane protein</topology>
    </subcellularLocation>
</comment>
<evidence type="ECO:0000256" key="10">
    <source>
        <dbReference type="ARBA" id="ARBA00023201"/>
    </source>
</evidence>
<accession>E2BBT1</accession>
<dbReference type="Pfam" id="PF00858">
    <property type="entry name" value="ASC"/>
    <property type="match status" value="1"/>
</dbReference>
<dbReference type="OMA" id="HFDYDVQ"/>
<dbReference type="GO" id="GO:0005886">
    <property type="term" value="C:plasma membrane"/>
    <property type="evidence" value="ECO:0007669"/>
    <property type="project" value="TreeGrafter"/>
</dbReference>
<organism evidence="15">
    <name type="scientific">Harpegnathos saltator</name>
    <name type="common">Jerdon's jumping ant</name>
    <dbReference type="NCBI Taxonomy" id="610380"/>
    <lineage>
        <taxon>Eukaryota</taxon>
        <taxon>Metazoa</taxon>
        <taxon>Ecdysozoa</taxon>
        <taxon>Arthropoda</taxon>
        <taxon>Hexapoda</taxon>
        <taxon>Insecta</taxon>
        <taxon>Pterygota</taxon>
        <taxon>Neoptera</taxon>
        <taxon>Endopterygota</taxon>
        <taxon>Hymenoptera</taxon>
        <taxon>Apocrita</taxon>
        <taxon>Aculeata</taxon>
        <taxon>Formicoidea</taxon>
        <taxon>Formicidae</taxon>
        <taxon>Ponerinae</taxon>
        <taxon>Ponerini</taxon>
        <taxon>Harpegnathos</taxon>
    </lineage>
</organism>
<keyword evidence="8 12" id="KW-0406">Ion transport</keyword>
<evidence type="ECO:0000256" key="3">
    <source>
        <dbReference type="ARBA" id="ARBA00022448"/>
    </source>
</evidence>